<dbReference type="AlphaFoldDB" id="A0AA37LXI1"/>
<protein>
    <submittedName>
        <fullName evidence="1">Uncharacterized protein</fullName>
    </submittedName>
</protein>
<evidence type="ECO:0000313" key="2">
    <source>
        <dbReference type="Proteomes" id="UP001055172"/>
    </source>
</evidence>
<keyword evidence="2" id="KW-1185">Reference proteome</keyword>
<organism evidence="1 2">
    <name type="scientific">Colletotrichum liriopes</name>
    <dbReference type="NCBI Taxonomy" id="708192"/>
    <lineage>
        <taxon>Eukaryota</taxon>
        <taxon>Fungi</taxon>
        <taxon>Dikarya</taxon>
        <taxon>Ascomycota</taxon>
        <taxon>Pezizomycotina</taxon>
        <taxon>Sordariomycetes</taxon>
        <taxon>Hypocreomycetidae</taxon>
        <taxon>Glomerellales</taxon>
        <taxon>Glomerellaceae</taxon>
        <taxon>Colletotrichum</taxon>
        <taxon>Colletotrichum spaethianum species complex</taxon>
    </lineage>
</organism>
<proteinExistence type="predicted"/>
<sequence>MTQYTTQLSYAAIAEVVNDEVLIMPMIETKEGVENVELGIPGQYDSDLFHSTVSKIAAAAEKASIDGRKVFVGLGGLEPRPDLLEQLAKRHAPIR</sequence>
<dbReference type="Proteomes" id="UP001055172">
    <property type="component" value="Unassembled WGS sequence"/>
</dbReference>
<dbReference type="GO" id="GO:0003824">
    <property type="term" value="F:catalytic activity"/>
    <property type="evidence" value="ECO:0007669"/>
    <property type="project" value="InterPro"/>
</dbReference>
<dbReference type="EMBL" id="BPPX01000028">
    <property type="protein sequence ID" value="GJC87746.1"/>
    <property type="molecule type" value="Genomic_DNA"/>
</dbReference>
<evidence type="ECO:0000313" key="1">
    <source>
        <dbReference type="EMBL" id="GJC87746.1"/>
    </source>
</evidence>
<reference evidence="1 2" key="1">
    <citation type="submission" date="2021-07" db="EMBL/GenBank/DDBJ databases">
        <title>Genome data of Colletotrichum spaethianum.</title>
        <authorList>
            <person name="Utami Y.D."/>
            <person name="Hiruma K."/>
        </authorList>
    </citation>
    <scope>NUCLEOTIDE SEQUENCE [LARGE SCALE GENOMIC DNA]</scope>
    <source>
        <strain evidence="1 2">MAFF 242679</strain>
    </source>
</reference>
<dbReference type="SUPFAM" id="SSF51621">
    <property type="entry name" value="Phosphoenolpyruvate/pyruvate domain"/>
    <property type="match status" value="1"/>
</dbReference>
<comment type="caution">
    <text evidence="1">The sequence shown here is derived from an EMBL/GenBank/DDBJ whole genome shotgun (WGS) entry which is preliminary data.</text>
</comment>
<name>A0AA37LXI1_9PEZI</name>
<accession>A0AA37LXI1</accession>
<gene>
    <name evidence="1" type="ORF">ColLi_10584</name>
</gene>
<dbReference type="InterPro" id="IPR015813">
    <property type="entry name" value="Pyrv/PenolPyrv_kinase-like_dom"/>
</dbReference>